<dbReference type="KEGG" id="dvl:Dvul_1485"/>
<evidence type="ECO:0000313" key="2">
    <source>
        <dbReference type="Proteomes" id="UP000009173"/>
    </source>
</evidence>
<dbReference type="HOGENOM" id="CLU_1649384_0_0_7"/>
<protein>
    <submittedName>
        <fullName evidence="1">Uncharacterized protein</fullName>
    </submittedName>
</protein>
<reference evidence="2" key="1">
    <citation type="journal article" date="2009" name="Environ. Microbiol.">
        <title>Contribution of mobile genetic elements to Desulfovibrio vulgaris genome plasticity.</title>
        <authorList>
            <person name="Walker C.B."/>
            <person name="Stolyar S."/>
            <person name="Chivian D."/>
            <person name="Pinel N."/>
            <person name="Gabster J.A."/>
            <person name="Dehal P.S."/>
            <person name="He Z."/>
            <person name="Yang Z.K."/>
            <person name="Yen H.C."/>
            <person name="Zhou J."/>
            <person name="Wall J.D."/>
            <person name="Hazen T.C."/>
            <person name="Arkin A.P."/>
            <person name="Stahl D.A."/>
        </authorList>
    </citation>
    <scope>NUCLEOTIDE SEQUENCE [LARGE SCALE GENOMIC DNA]</scope>
    <source>
        <strain evidence="2">DP4</strain>
    </source>
</reference>
<organism evidence="1 2">
    <name type="scientific">Nitratidesulfovibrio vulgaris (strain DP4)</name>
    <name type="common">Desulfovibrio vulgaris</name>
    <dbReference type="NCBI Taxonomy" id="391774"/>
    <lineage>
        <taxon>Bacteria</taxon>
        <taxon>Pseudomonadati</taxon>
        <taxon>Thermodesulfobacteriota</taxon>
        <taxon>Desulfovibrionia</taxon>
        <taxon>Desulfovibrionales</taxon>
        <taxon>Desulfovibrionaceae</taxon>
        <taxon>Nitratidesulfovibrio</taxon>
    </lineage>
</organism>
<sequence length="156" mass="17687">MQADLVPALHRLDAVDAFKLAIEQSNKTVIEIAQELGWSEFFMRRVFSPEKFFPSYADIPQFCVAVGNLTVIHWLVARTTFYGIDDQRQSVDCRSLLERVNSVFAEVGDVAQEARKAIADDMLDKHERRRLISELSDVLEGCMALVGDLREMDAHA</sequence>
<proteinExistence type="predicted"/>
<dbReference type="InterPro" id="IPR009679">
    <property type="entry name" value="Phage_186_CII-like"/>
</dbReference>
<evidence type="ECO:0000313" key="1">
    <source>
        <dbReference type="EMBL" id="ABM28503.1"/>
    </source>
</evidence>
<accession>A0A0H3A898</accession>
<dbReference type="Pfam" id="PF06892">
    <property type="entry name" value="Phage_CP76"/>
    <property type="match status" value="1"/>
</dbReference>
<name>A0A0H3A898_NITV4</name>
<dbReference type="EMBL" id="CP000527">
    <property type="protein sequence ID" value="ABM28503.1"/>
    <property type="molecule type" value="Genomic_DNA"/>
</dbReference>
<dbReference type="GO" id="GO:0003677">
    <property type="term" value="F:DNA binding"/>
    <property type="evidence" value="ECO:0007669"/>
    <property type="project" value="InterPro"/>
</dbReference>
<dbReference type="RefSeq" id="WP_011792300.1">
    <property type="nucleotide sequence ID" value="NC_008751.1"/>
</dbReference>
<dbReference type="AlphaFoldDB" id="A0A0H3A898"/>
<gene>
    <name evidence="1" type="ordered locus">Dvul_1485</name>
</gene>
<dbReference type="Proteomes" id="UP000009173">
    <property type="component" value="Chromosome"/>
</dbReference>